<dbReference type="Pfam" id="PF13358">
    <property type="entry name" value="DDE_3"/>
    <property type="match status" value="1"/>
</dbReference>
<reference evidence="2" key="1">
    <citation type="submission" date="2020-04" db="EMBL/GenBank/DDBJ databases">
        <authorList>
            <person name="Alioto T."/>
            <person name="Alioto T."/>
            <person name="Gomez Garrido J."/>
        </authorList>
    </citation>
    <scope>NUCLEOTIDE SEQUENCE</scope>
    <source>
        <strain evidence="2">A484AB</strain>
    </source>
</reference>
<dbReference type="Gene3D" id="1.10.260.40">
    <property type="entry name" value="lambda repressor-like DNA-binding domains"/>
    <property type="match status" value="1"/>
</dbReference>
<name>A0A6S7J1B6_PARCT</name>
<protein>
    <submittedName>
        <fullName evidence="2">Transposable element Tcb1 transposase</fullName>
    </submittedName>
</protein>
<dbReference type="InterPro" id="IPR036397">
    <property type="entry name" value="RNaseH_sf"/>
</dbReference>
<dbReference type="PROSITE" id="PS00356">
    <property type="entry name" value="HTH_LACI_1"/>
    <property type="match status" value="1"/>
</dbReference>
<evidence type="ECO:0000313" key="3">
    <source>
        <dbReference type="Proteomes" id="UP001152795"/>
    </source>
</evidence>
<evidence type="ECO:0000313" key="2">
    <source>
        <dbReference type="EMBL" id="CAB4023521.1"/>
    </source>
</evidence>
<evidence type="ECO:0000259" key="1">
    <source>
        <dbReference type="Pfam" id="PF13358"/>
    </source>
</evidence>
<feature type="domain" description="Tc1-like transposase DDE" evidence="1">
    <location>
        <begin position="194"/>
        <end position="309"/>
    </location>
</feature>
<dbReference type="OrthoDB" id="4843387at2759"/>
<sequence>MGFLKKISDETRALVRFLGMEKKYSIREIAKKAKVSKSTVARYLKTPNETRQKYRKGANMGRPKTLSVRDVRHLKRSITKLRKVNPNFTLKELIRFSGLQSSGASYSTFYREINSAGFKYLNARKKGLLNHRDCRKRYKFGQKCRKILKIQPNLFHSSISFYLDGVSFVFKRQPMQDAAAPKGKIWWTRSEGLRLTSKGSKDLPGGKRLHFLVAIAFNRGVVLAKEYEHMSGEYFSGFVKRNLSTLFTAENQQKWFVMDNDPSQRSKVAKKAINDSDATLFEIPARSPDLNPIENLFHIVKKQRESQAISECIYQETWPEFKARVRKTILKISPTYINNLLLSIPKRIDDVIKCKGFRTKY</sequence>
<proteinExistence type="predicted"/>
<dbReference type="AlphaFoldDB" id="A0A6S7J1B6"/>
<keyword evidence="3" id="KW-1185">Reference proteome</keyword>
<gene>
    <name evidence="2" type="ORF">PACLA_8A060189</name>
</gene>
<dbReference type="SUPFAM" id="SSF46689">
    <property type="entry name" value="Homeodomain-like"/>
    <property type="match status" value="1"/>
</dbReference>
<dbReference type="GO" id="GO:0003677">
    <property type="term" value="F:DNA binding"/>
    <property type="evidence" value="ECO:0007669"/>
    <property type="project" value="InterPro"/>
</dbReference>
<dbReference type="Proteomes" id="UP001152795">
    <property type="component" value="Unassembled WGS sequence"/>
</dbReference>
<comment type="caution">
    <text evidence="2">The sequence shown here is derived from an EMBL/GenBank/DDBJ whole genome shotgun (WGS) entry which is preliminary data.</text>
</comment>
<accession>A0A6S7J1B6</accession>
<organism evidence="2 3">
    <name type="scientific">Paramuricea clavata</name>
    <name type="common">Red gorgonian</name>
    <name type="synonym">Violescent sea-whip</name>
    <dbReference type="NCBI Taxonomy" id="317549"/>
    <lineage>
        <taxon>Eukaryota</taxon>
        <taxon>Metazoa</taxon>
        <taxon>Cnidaria</taxon>
        <taxon>Anthozoa</taxon>
        <taxon>Octocorallia</taxon>
        <taxon>Malacalcyonacea</taxon>
        <taxon>Plexauridae</taxon>
        <taxon>Paramuricea</taxon>
    </lineage>
</organism>
<dbReference type="Gene3D" id="3.30.420.10">
    <property type="entry name" value="Ribonuclease H-like superfamily/Ribonuclease H"/>
    <property type="match status" value="1"/>
</dbReference>
<dbReference type="InterPro" id="IPR038717">
    <property type="entry name" value="Tc1-like_DDE_dom"/>
</dbReference>
<dbReference type="InterPro" id="IPR010982">
    <property type="entry name" value="Lambda_DNA-bd_dom_sf"/>
</dbReference>
<dbReference type="InterPro" id="IPR009057">
    <property type="entry name" value="Homeodomain-like_sf"/>
</dbReference>
<dbReference type="EMBL" id="CACRXK020012541">
    <property type="protein sequence ID" value="CAB4023521.1"/>
    <property type="molecule type" value="Genomic_DNA"/>
</dbReference>